<reference evidence="10 11" key="1">
    <citation type="journal article" date="2014" name="Microbiology">
        <title>Unravelling the complete genome sequence of Advenella mimigardefordensis strain DPN7T and novel insights in the catabolism of the xenobiotic polythioester precursor 3,3'-dithiodipropionate.</title>
        <authorList>
            <person name="Wubbeler J.H."/>
            <person name="Hiessl S."/>
            <person name="Schuldes J."/>
            <person name="Thurmer A."/>
            <person name="Daniel R."/>
            <person name="Steinbuchel A."/>
        </authorList>
    </citation>
    <scope>NUCLEOTIDE SEQUENCE [LARGE SCALE GENOMIC DNA]</scope>
    <source>
        <strain evidence="11">DSM 17166 / LMG 22922 / DPN7</strain>
    </source>
</reference>
<dbReference type="GO" id="GO:0015220">
    <property type="term" value="F:choline transmembrane transporter activity"/>
    <property type="evidence" value="ECO:0007669"/>
    <property type="project" value="TreeGrafter"/>
</dbReference>
<proteinExistence type="inferred from homology"/>
<dbReference type="FunFam" id="1.10.3730.20:FF:000001">
    <property type="entry name" value="Quaternary ammonium compound resistance transporter SugE"/>
    <property type="match status" value="1"/>
</dbReference>
<dbReference type="PATRIC" id="fig|1247726.3.peg.3329"/>
<dbReference type="PANTHER" id="PTHR30561:SF1">
    <property type="entry name" value="MULTIDRUG TRANSPORTER EMRE"/>
    <property type="match status" value="1"/>
</dbReference>
<organism evidence="10 11">
    <name type="scientific">Advenella mimigardefordensis (strain DSM 17166 / LMG 22922 / DPN7)</name>
    <dbReference type="NCBI Taxonomy" id="1247726"/>
    <lineage>
        <taxon>Bacteria</taxon>
        <taxon>Pseudomonadati</taxon>
        <taxon>Pseudomonadota</taxon>
        <taxon>Betaproteobacteria</taxon>
        <taxon>Burkholderiales</taxon>
        <taxon>Alcaligenaceae</taxon>
    </lineage>
</organism>
<evidence type="ECO:0000256" key="4">
    <source>
        <dbReference type="ARBA" id="ARBA00022692"/>
    </source>
</evidence>
<comment type="subcellular location">
    <subcellularLocation>
        <location evidence="1 8">Cell membrane</location>
        <topology evidence="1 8">Multi-pass membrane protein</topology>
    </subcellularLocation>
</comment>
<dbReference type="RefSeq" id="WP_042070427.1">
    <property type="nucleotide sequence ID" value="NZ_CP003915.1"/>
</dbReference>
<dbReference type="Proteomes" id="UP000019095">
    <property type="component" value="Chromosome"/>
</dbReference>
<evidence type="ECO:0000256" key="6">
    <source>
        <dbReference type="ARBA" id="ARBA00023136"/>
    </source>
</evidence>
<dbReference type="Gene3D" id="1.10.3730.20">
    <property type="match status" value="1"/>
</dbReference>
<evidence type="ECO:0000256" key="9">
    <source>
        <dbReference type="SAM" id="Phobius"/>
    </source>
</evidence>
<evidence type="ECO:0000256" key="2">
    <source>
        <dbReference type="ARBA" id="ARBA00022448"/>
    </source>
</evidence>
<evidence type="ECO:0000256" key="5">
    <source>
        <dbReference type="ARBA" id="ARBA00022989"/>
    </source>
</evidence>
<dbReference type="eggNOG" id="COG2076">
    <property type="taxonomic scope" value="Bacteria"/>
</dbReference>
<dbReference type="GO" id="GO:0031460">
    <property type="term" value="P:glycine betaine transport"/>
    <property type="evidence" value="ECO:0007669"/>
    <property type="project" value="TreeGrafter"/>
</dbReference>
<feature type="transmembrane region" description="Helical" evidence="9">
    <location>
        <begin position="62"/>
        <end position="82"/>
    </location>
</feature>
<dbReference type="InterPro" id="IPR037185">
    <property type="entry name" value="EmrE-like"/>
</dbReference>
<dbReference type="SUPFAM" id="SSF103481">
    <property type="entry name" value="Multidrug resistance efflux transporter EmrE"/>
    <property type="match status" value="1"/>
</dbReference>
<dbReference type="OrthoDB" id="9808638at2"/>
<dbReference type="AlphaFoldDB" id="W0PJA8"/>
<feature type="transmembrane region" description="Helical" evidence="9">
    <location>
        <begin position="88"/>
        <end position="107"/>
    </location>
</feature>
<evidence type="ECO:0000256" key="3">
    <source>
        <dbReference type="ARBA" id="ARBA00022475"/>
    </source>
</evidence>
<keyword evidence="4 8" id="KW-0812">Transmembrane</keyword>
<name>W0PJA8_ADVMD</name>
<evidence type="ECO:0000256" key="8">
    <source>
        <dbReference type="RuleBase" id="RU003942"/>
    </source>
</evidence>
<dbReference type="EMBL" id="CP003915">
    <property type="protein sequence ID" value="AHG65088.1"/>
    <property type="molecule type" value="Genomic_DNA"/>
</dbReference>
<dbReference type="PANTHER" id="PTHR30561">
    <property type="entry name" value="SMR FAMILY PROTON-DEPENDENT DRUG EFFLUX TRANSPORTER SUGE"/>
    <property type="match status" value="1"/>
</dbReference>
<dbReference type="KEGG" id="amim:MIM_c30240"/>
<evidence type="ECO:0000313" key="11">
    <source>
        <dbReference type="Proteomes" id="UP000019095"/>
    </source>
</evidence>
<keyword evidence="5 9" id="KW-1133">Transmembrane helix</keyword>
<dbReference type="GO" id="GO:1990961">
    <property type="term" value="P:xenobiotic detoxification by transmembrane export across the plasma membrane"/>
    <property type="evidence" value="ECO:0007669"/>
    <property type="project" value="UniProtKB-ARBA"/>
</dbReference>
<feature type="transmembrane region" description="Helical" evidence="9">
    <location>
        <begin position="7"/>
        <end position="24"/>
    </location>
</feature>
<protein>
    <submittedName>
        <fullName evidence="10">Putative multidrug resistance protein</fullName>
    </submittedName>
</protein>
<keyword evidence="3" id="KW-1003">Cell membrane</keyword>
<keyword evidence="11" id="KW-1185">Reference proteome</keyword>
<keyword evidence="2" id="KW-0813">Transport</keyword>
<dbReference type="InterPro" id="IPR000390">
    <property type="entry name" value="Small_drug/metabolite_transptr"/>
</dbReference>
<dbReference type="GO" id="GO:0015199">
    <property type="term" value="F:amino-acid betaine transmembrane transporter activity"/>
    <property type="evidence" value="ECO:0007669"/>
    <property type="project" value="TreeGrafter"/>
</dbReference>
<evidence type="ECO:0000256" key="7">
    <source>
        <dbReference type="ARBA" id="ARBA00038032"/>
    </source>
</evidence>
<dbReference type="HOGENOM" id="CLU_133067_0_2_4"/>
<dbReference type="Pfam" id="PF00893">
    <property type="entry name" value="Multi_Drug_Res"/>
    <property type="match status" value="1"/>
</dbReference>
<accession>W0PJA8</accession>
<keyword evidence="6 9" id="KW-0472">Membrane</keyword>
<dbReference type="InterPro" id="IPR045324">
    <property type="entry name" value="Small_multidrug_res"/>
</dbReference>
<dbReference type="GO" id="GO:0005886">
    <property type="term" value="C:plasma membrane"/>
    <property type="evidence" value="ECO:0007669"/>
    <property type="project" value="UniProtKB-SubCell"/>
</dbReference>
<comment type="similarity">
    <text evidence="7 8">Belongs to the drug/metabolite transporter (DMT) superfamily. Small multidrug resistance (SMR) (TC 2.A.7.1) family.</text>
</comment>
<dbReference type="GO" id="GO:0015297">
    <property type="term" value="F:antiporter activity"/>
    <property type="evidence" value="ECO:0007669"/>
    <property type="project" value="TreeGrafter"/>
</dbReference>
<sequence>MNSIYTYLYLAGAIVMEVIATSFLKSSESFTRLVPSIITVAGYAAAFYLLSLSLRTMPTGIAYAIWSGAGIVLISLISWIWFGQALDTAALLGIGLIIAGVIVINVFSGSVSH</sequence>
<evidence type="ECO:0000256" key="1">
    <source>
        <dbReference type="ARBA" id="ARBA00004651"/>
    </source>
</evidence>
<feature type="transmembrane region" description="Helical" evidence="9">
    <location>
        <begin position="30"/>
        <end position="50"/>
    </location>
</feature>
<gene>
    <name evidence="10" type="ORF">MIM_c30240</name>
</gene>
<evidence type="ECO:0000313" key="10">
    <source>
        <dbReference type="EMBL" id="AHG65088.1"/>
    </source>
</evidence>
<dbReference type="STRING" id="1247726.MIM_c30240"/>